<dbReference type="EMBL" id="KZ613938">
    <property type="protein sequence ID" value="PMD47975.1"/>
    <property type="molecule type" value="Genomic_DNA"/>
</dbReference>
<evidence type="ECO:0000313" key="2">
    <source>
        <dbReference type="EMBL" id="PMD47975.1"/>
    </source>
</evidence>
<keyword evidence="1" id="KW-0812">Transmembrane</keyword>
<keyword evidence="1" id="KW-0472">Membrane</keyword>
<keyword evidence="1" id="KW-1133">Transmembrane helix</keyword>
<sequence length="357" mass="39054">MEAATHLLRRGFEVAVADNEGEPSQMPIWGALLLGVTFIFFVVVLFTINYTFGHILPTLLMIESPQEAIIFEPLATEDPDSTIKDPEQAAARPPYITSSFRQTIKHLGGVSGRFRGFWVFVANALIVQWIANMLIFIPFVPRGVATVIGAVIVALLPLTWTHIVISEPSPKFWFRRIPSFKMWRKVAVPTAVLAVAEQITALVPLKLAIVAGLNKDAKYTAQLSPHAQAMLALEGFGIAALSIALSFLFVLPASVTLTRVQASLLPDTEETIVPFDRSFGGKVIPEIVGGSGVLSMLDAWTSFDWSSRLRLVKAYAKVYALTFLATMLFSICLVGEMFLIAGKDWASVLPGKGHKDL</sequence>
<feature type="transmembrane region" description="Helical" evidence="1">
    <location>
        <begin position="318"/>
        <end position="341"/>
    </location>
</feature>
<feature type="transmembrane region" description="Helical" evidence="1">
    <location>
        <begin position="143"/>
        <end position="165"/>
    </location>
</feature>
<keyword evidence="3" id="KW-1185">Reference proteome</keyword>
<evidence type="ECO:0000313" key="3">
    <source>
        <dbReference type="Proteomes" id="UP000235786"/>
    </source>
</evidence>
<name>A0A2J6SB38_HYAVF</name>
<feature type="transmembrane region" description="Helical" evidence="1">
    <location>
        <begin position="117"/>
        <end position="137"/>
    </location>
</feature>
<evidence type="ECO:0008006" key="4">
    <source>
        <dbReference type="Google" id="ProtNLM"/>
    </source>
</evidence>
<organism evidence="2 3">
    <name type="scientific">Hyaloscypha variabilis (strain UAMH 11265 / GT02V1 / F)</name>
    <name type="common">Meliniomyces variabilis</name>
    <dbReference type="NCBI Taxonomy" id="1149755"/>
    <lineage>
        <taxon>Eukaryota</taxon>
        <taxon>Fungi</taxon>
        <taxon>Dikarya</taxon>
        <taxon>Ascomycota</taxon>
        <taxon>Pezizomycotina</taxon>
        <taxon>Leotiomycetes</taxon>
        <taxon>Helotiales</taxon>
        <taxon>Hyaloscyphaceae</taxon>
        <taxon>Hyaloscypha</taxon>
        <taxon>Hyaloscypha variabilis</taxon>
    </lineage>
</organism>
<dbReference type="Proteomes" id="UP000235786">
    <property type="component" value="Unassembled WGS sequence"/>
</dbReference>
<dbReference type="STRING" id="1149755.A0A2J6SB38"/>
<evidence type="ECO:0000256" key="1">
    <source>
        <dbReference type="SAM" id="Phobius"/>
    </source>
</evidence>
<dbReference type="AlphaFoldDB" id="A0A2J6SB38"/>
<gene>
    <name evidence="2" type="ORF">L207DRAFT_523315</name>
</gene>
<protein>
    <recommendedName>
        <fullName evidence="4">Ubiquitin carrier protein</fullName>
    </recommendedName>
</protein>
<feature type="transmembrane region" description="Helical" evidence="1">
    <location>
        <begin position="229"/>
        <end position="251"/>
    </location>
</feature>
<accession>A0A2J6SB38</accession>
<proteinExistence type="predicted"/>
<feature type="transmembrane region" description="Helical" evidence="1">
    <location>
        <begin position="28"/>
        <end position="52"/>
    </location>
</feature>
<dbReference type="OrthoDB" id="2896006at2759"/>
<reference evidence="2 3" key="1">
    <citation type="submission" date="2016-04" db="EMBL/GenBank/DDBJ databases">
        <title>A degradative enzymes factory behind the ericoid mycorrhizal symbiosis.</title>
        <authorList>
            <consortium name="DOE Joint Genome Institute"/>
            <person name="Martino E."/>
            <person name="Morin E."/>
            <person name="Grelet G."/>
            <person name="Kuo A."/>
            <person name="Kohler A."/>
            <person name="Daghino S."/>
            <person name="Barry K."/>
            <person name="Choi C."/>
            <person name="Cichocki N."/>
            <person name="Clum A."/>
            <person name="Copeland A."/>
            <person name="Hainaut M."/>
            <person name="Haridas S."/>
            <person name="Labutti K."/>
            <person name="Lindquist E."/>
            <person name="Lipzen A."/>
            <person name="Khouja H.-R."/>
            <person name="Murat C."/>
            <person name="Ohm R."/>
            <person name="Olson A."/>
            <person name="Spatafora J."/>
            <person name="Veneault-Fourrey C."/>
            <person name="Henrissat B."/>
            <person name="Grigoriev I."/>
            <person name="Martin F."/>
            <person name="Perotto S."/>
        </authorList>
    </citation>
    <scope>NUCLEOTIDE SEQUENCE [LARGE SCALE GENOMIC DNA]</scope>
    <source>
        <strain evidence="2 3">F</strain>
    </source>
</reference>
<feature type="transmembrane region" description="Helical" evidence="1">
    <location>
        <begin position="186"/>
        <end position="209"/>
    </location>
</feature>